<comment type="caution">
    <text evidence="1">The sequence shown here is derived from an EMBL/GenBank/DDBJ whole genome shotgun (WGS) entry which is preliminary data.</text>
</comment>
<gene>
    <name evidence="1" type="ORF">PPRIM_AZ9-3.1.T0090445</name>
</gene>
<evidence type="ECO:0000313" key="1">
    <source>
        <dbReference type="EMBL" id="CAD8045490.1"/>
    </source>
</evidence>
<dbReference type="Proteomes" id="UP000688137">
    <property type="component" value="Unassembled WGS sequence"/>
</dbReference>
<dbReference type="OMA" id="NIFQNYM"/>
<dbReference type="EMBL" id="CAJJDM010000006">
    <property type="protein sequence ID" value="CAD8045490.1"/>
    <property type="molecule type" value="Genomic_DNA"/>
</dbReference>
<name>A0A8S1JXS5_PARPR</name>
<evidence type="ECO:0000313" key="2">
    <source>
        <dbReference type="Proteomes" id="UP000688137"/>
    </source>
</evidence>
<proteinExistence type="predicted"/>
<protein>
    <submittedName>
        <fullName evidence="1">Uncharacterized protein</fullName>
    </submittedName>
</protein>
<sequence length="211" mass="24991">MYQNIFQNYMNTPQRQYIPQCPPQYYYPVQNPFYPQYSIFQAQPVLIIKKKDDQTKQEENIVQTKPQKTVSIVDFEKTSEQIQTPSVQIQSDDKGSNLKPNLLVDSTNIQKNFSKAIVQYALRQKKIVYEILGEEKGNQFLQFMSELVNQLRNLFHLVKYTQDEEYLKAIRILGNNFLRKESTCYIYNSKIRQKTSHIKHKAIVKKVLLKL</sequence>
<organism evidence="1 2">
    <name type="scientific">Paramecium primaurelia</name>
    <dbReference type="NCBI Taxonomy" id="5886"/>
    <lineage>
        <taxon>Eukaryota</taxon>
        <taxon>Sar</taxon>
        <taxon>Alveolata</taxon>
        <taxon>Ciliophora</taxon>
        <taxon>Intramacronucleata</taxon>
        <taxon>Oligohymenophorea</taxon>
        <taxon>Peniculida</taxon>
        <taxon>Parameciidae</taxon>
        <taxon>Paramecium</taxon>
    </lineage>
</organism>
<dbReference type="AlphaFoldDB" id="A0A8S1JXS5"/>
<accession>A0A8S1JXS5</accession>
<keyword evidence="2" id="KW-1185">Reference proteome</keyword>
<reference evidence="1" key="1">
    <citation type="submission" date="2021-01" db="EMBL/GenBank/DDBJ databases">
        <authorList>
            <consortium name="Genoscope - CEA"/>
            <person name="William W."/>
        </authorList>
    </citation>
    <scope>NUCLEOTIDE SEQUENCE</scope>
</reference>